<gene>
    <name evidence="3" type="ORF">NT6N_16520</name>
</gene>
<dbReference type="EMBL" id="AP026866">
    <property type="protein sequence ID" value="BDS06612.1"/>
    <property type="molecule type" value="Genomic_DNA"/>
</dbReference>
<feature type="signal peptide" evidence="1">
    <location>
        <begin position="1"/>
        <end position="20"/>
    </location>
</feature>
<evidence type="ECO:0000313" key="3">
    <source>
        <dbReference type="EMBL" id="BDS06612.1"/>
    </source>
</evidence>
<organism evidence="3">
    <name type="scientific">Oceaniferula spumae</name>
    <dbReference type="NCBI Taxonomy" id="2979115"/>
    <lineage>
        <taxon>Bacteria</taxon>
        <taxon>Pseudomonadati</taxon>
        <taxon>Verrucomicrobiota</taxon>
        <taxon>Verrucomicrobiia</taxon>
        <taxon>Verrucomicrobiales</taxon>
        <taxon>Verrucomicrobiaceae</taxon>
        <taxon>Oceaniferula</taxon>
    </lineage>
</organism>
<dbReference type="NCBIfam" id="TIGR02595">
    <property type="entry name" value="PEP_CTERM"/>
    <property type="match status" value="1"/>
</dbReference>
<keyword evidence="1" id="KW-0732">Signal</keyword>
<accession>A0AAT9FKY1</accession>
<proteinExistence type="predicted"/>
<sequence>MKKTMTTTALAASLSGCLSAATVMQLDFGSTDQSDFGAGAPIGTESGYTALEAVGLGADNAVTNNPTVTEGAATFDITGNVSAWSGNDGETDLLTGDYLFFGGGLGTSQPITFSLSGLAANTEHTFTFTLGKNETAVRGVTYSATGVSDLVLGNGGAQSGTLTLTSDGSGVITGTATATGLEGNWAALTIESVPEPSSTALLGLGGLALILLRRK</sequence>
<feature type="domain" description="Ice-binding protein C-terminal" evidence="2">
    <location>
        <begin position="192"/>
        <end position="215"/>
    </location>
</feature>
<name>A0AAT9FKY1_9BACT</name>
<feature type="chain" id="PRO_5043692189" description="Ice-binding protein C-terminal domain-containing protein" evidence="1">
    <location>
        <begin position="21"/>
        <end position="215"/>
    </location>
</feature>
<evidence type="ECO:0000256" key="1">
    <source>
        <dbReference type="SAM" id="SignalP"/>
    </source>
</evidence>
<dbReference type="AlphaFoldDB" id="A0AAT9FKY1"/>
<dbReference type="PROSITE" id="PS51257">
    <property type="entry name" value="PROKAR_LIPOPROTEIN"/>
    <property type="match status" value="1"/>
</dbReference>
<dbReference type="KEGG" id="osu:NT6N_16520"/>
<protein>
    <recommendedName>
        <fullName evidence="2">Ice-binding protein C-terminal domain-containing protein</fullName>
    </recommendedName>
</protein>
<evidence type="ECO:0000259" key="2">
    <source>
        <dbReference type="Pfam" id="PF07589"/>
    </source>
</evidence>
<reference evidence="3" key="1">
    <citation type="submission" date="2024-07" db="EMBL/GenBank/DDBJ databases">
        <title>Complete genome sequence of Verrucomicrobiaceae bacterium NT6N.</title>
        <authorList>
            <person name="Huang C."/>
            <person name="Takami H."/>
            <person name="Hamasaki K."/>
        </authorList>
    </citation>
    <scope>NUCLEOTIDE SEQUENCE</scope>
    <source>
        <strain evidence="3">NT6N</strain>
    </source>
</reference>
<dbReference type="Pfam" id="PF07589">
    <property type="entry name" value="PEP-CTERM"/>
    <property type="match status" value="1"/>
</dbReference>
<dbReference type="InterPro" id="IPR013424">
    <property type="entry name" value="Ice-binding_C"/>
</dbReference>